<accession>A0AAW1WAX3</accession>
<comment type="caution">
    <text evidence="1">The sequence shown here is derived from an EMBL/GenBank/DDBJ whole genome shotgun (WGS) entry which is preliminary data.</text>
</comment>
<evidence type="ECO:0000313" key="2">
    <source>
        <dbReference type="Proteomes" id="UP001457282"/>
    </source>
</evidence>
<gene>
    <name evidence="1" type="ORF">M0R45_030240</name>
</gene>
<dbReference type="Proteomes" id="UP001457282">
    <property type="component" value="Unassembled WGS sequence"/>
</dbReference>
<proteinExistence type="predicted"/>
<organism evidence="1 2">
    <name type="scientific">Rubus argutus</name>
    <name type="common">Southern blackberry</name>
    <dbReference type="NCBI Taxonomy" id="59490"/>
    <lineage>
        <taxon>Eukaryota</taxon>
        <taxon>Viridiplantae</taxon>
        <taxon>Streptophyta</taxon>
        <taxon>Embryophyta</taxon>
        <taxon>Tracheophyta</taxon>
        <taxon>Spermatophyta</taxon>
        <taxon>Magnoliopsida</taxon>
        <taxon>eudicotyledons</taxon>
        <taxon>Gunneridae</taxon>
        <taxon>Pentapetalae</taxon>
        <taxon>rosids</taxon>
        <taxon>fabids</taxon>
        <taxon>Rosales</taxon>
        <taxon>Rosaceae</taxon>
        <taxon>Rosoideae</taxon>
        <taxon>Rosoideae incertae sedis</taxon>
        <taxon>Rubus</taxon>
    </lineage>
</organism>
<protein>
    <submittedName>
        <fullName evidence="1">Uncharacterized protein</fullName>
    </submittedName>
</protein>
<dbReference type="AlphaFoldDB" id="A0AAW1WAX3"/>
<evidence type="ECO:0000313" key="1">
    <source>
        <dbReference type="EMBL" id="KAK9921743.1"/>
    </source>
</evidence>
<sequence>MCSANKIEAVFKNIEAGGVVLIDERESKGQSLVAQPGIGTRDVIKEDSVMIIDQEVGKPNKGSDVIHIQMETEEIDEVVDSTRKVRETMDHVTMKGRLNFARNIDKIGAEKIEGIGESQIEIAIAKIVPPSPTVELDMRP</sequence>
<dbReference type="EMBL" id="JBEDUW010000006">
    <property type="protein sequence ID" value="KAK9921743.1"/>
    <property type="molecule type" value="Genomic_DNA"/>
</dbReference>
<keyword evidence="2" id="KW-1185">Reference proteome</keyword>
<name>A0AAW1WAX3_RUBAR</name>
<reference evidence="1 2" key="1">
    <citation type="journal article" date="2023" name="G3 (Bethesda)">
        <title>A chromosome-length genome assembly and annotation of blackberry (Rubus argutus, cv. 'Hillquist').</title>
        <authorList>
            <person name="Bruna T."/>
            <person name="Aryal R."/>
            <person name="Dudchenko O."/>
            <person name="Sargent D.J."/>
            <person name="Mead D."/>
            <person name="Buti M."/>
            <person name="Cavallini A."/>
            <person name="Hytonen T."/>
            <person name="Andres J."/>
            <person name="Pham M."/>
            <person name="Weisz D."/>
            <person name="Mascagni F."/>
            <person name="Usai G."/>
            <person name="Natali L."/>
            <person name="Bassil N."/>
            <person name="Fernandez G.E."/>
            <person name="Lomsadze A."/>
            <person name="Armour M."/>
            <person name="Olukolu B."/>
            <person name="Poorten T."/>
            <person name="Britton C."/>
            <person name="Davik J."/>
            <person name="Ashrafi H."/>
            <person name="Aiden E.L."/>
            <person name="Borodovsky M."/>
            <person name="Worthington M."/>
        </authorList>
    </citation>
    <scope>NUCLEOTIDE SEQUENCE [LARGE SCALE GENOMIC DNA]</scope>
    <source>
        <strain evidence="1">PI 553951</strain>
    </source>
</reference>